<accession>A0A2T2X9C2</accession>
<evidence type="ECO:0000259" key="3">
    <source>
        <dbReference type="Pfam" id="PF07282"/>
    </source>
</evidence>
<dbReference type="InterPro" id="IPR010095">
    <property type="entry name" value="Cas12f1-like_TNB"/>
</dbReference>
<dbReference type="EMBL" id="PXYT01000004">
    <property type="protein sequence ID" value="PSR31090.1"/>
    <property type="molecule type" value="Genomic_DNA"/>
</dbReference>
<protein>
    <recommendedName>
        <fullName evidence="3">Cas12f1-like TNB domain-containing protein</fullName>
    </recommendedName>
</protein>
<dbReference type="AlphaFoldDB" id="A0A2T2X9C2"/>
<reference evidence="4 5" key="1">
    <citation type="journal article" date="2014" name="BMC Genomics">
        <title>Comparison of environmental and isolate Sulfobacillus genomes reveals diverse carbon, sulfur, nitrogen, and hydrogen metabolisms.</title>
        <authorList>
            <person name="Justice N.B."/>
            <person name="Norman A."/>
            <person name="Brown C.T."/>
            <person name="Singh A."/>
            <person name="Thomas B.C."/>
            <person name="Banfield J.F."/>
        </authorList>
    </citation>
    <scope>NUCLEOTIDE SEQUENCE [LARGE SCALE GENOMIC DNA]</scope>
    <source>
        <strain evidence="4">AMDSBA1</strain>
    </source>
</reference>
<evidence type="ECO:0000256" key="2">
    <source>
        <dbReference type="SAM" id="MobiDB-lite"/>
    </source>
</evidence>
<feature type="region of interest" description="Disordered" evidence="2">
    <location>
        <begin position="78"/>
        <end position="128"/>
    </location>
</feature>
<evidence type="ECO:0000313" key="5">
    <source>
        <dbReference type="Proteomes" id="UP000242699"/>
    </source>
</evidence>
<organism evidence="4 5">
    <name type="scientific">Sulfobacillus benefaciens</name>
    <dbReference type="NCBI Taxonomy" id="453960"/>
    <lineage>
        <taxon>Bacteria</taxon>
        <taxon>Bacillati</taxon>
        <taxon>Bacillota</taxon>
        <taxon>Clostridia</taxon>
        <taxon>Eubacteriales</taxon>
        <taxon>Clostridiales Family XVII. Incertae Sedis</taxon>
        <taxon>Sulfobacillus</taxon>
    </lineage>
</organism>
<dbReference type="Pfam" id="PF07282">
    <property type="entry name" value="Cas12f1-like_TNB"/>
    <property type="match status" value="1"/>
</dbReference>
<name>A0A2T2X9C2_9FIRM</name>
<gene>
    <name evidence="4" type="ORF">C7B43_03035</name>
</gene>
<dbReference type="Proteomes" id="UP000242699">
    <property type="component" value="Unassembled WGS sequence"/>
</dbReference>
<sequence length="267" mass="30432">MWDDDHWEVQTTQPVKVCWRPFRVKVLALDAGITEVFTDQRGERYGTEYGQIVAQVDERLVDTGKKRNRIRHAARHMKFADESAAQRHQAKVKKTQSRTEKAKAAAETSTSGGGHHDQPRYPWRASPRSRAGYCGRLGPYARQSPRQKMSRQVSLWTRSILQERRDFKMKVRGSHQQAVASAYTSQECSQCGYTAKDNRHGDHFRCLWCGTVDTADGNAAKVILKRSTDPEIKLWMKKEAIKTILDQRHARITGETLAPVVKDASLV</sequence>
<feature type="domain" description="Cas12f1-like TNB" evidence="3">
    <location>
        <begin position="166"/>
        <end position="223"/>
    </location>
</feature>
<dbReference type="GO" id="GO:0003677">
    <property type="term" value="F:DNA binding"/>
    <property type="evidence" value="ECO:0007669"/>
    <property type="project" value="UniProtKB-KW"/>
</dbReference>
<evidence type="ECO:0000313" key="4">
    <source>
        <dbReference type="EMBL" id="PSR31090.1"/>
    </source>
</evidence>
<evidence type="ECO:0000256" key="1">
    <source>
        <dbReference type="ARBA" id="ARBA00023125"/>
    </source>
</evidence>
<proteinExistence type="predicted"/>
<comment type="caution">
    <text evidence="4">The sequence shown here is derived from an EMBL/GenBank/DDBJ whole genome shotgun (WGS) entry which is preliminary data.</text>
</comment>
<keyword evidence="1" id="KW-0238">DNA-binding</keyword>